<proteinExistence type="predicted"/>
<dbReference type="Proteomes" id="UP000298412">
    <property type="component" value="Unassembled WGS sequence"/>
</dbReference>
<keyword evidence="2" id="KW-1185">Reference proteome</keyword>
<sequence length="259" mass="28322">MAVEYTDADVRAADVEAAEAQALVASLEEAVMSGDESVTHEQITAQESLGRFAKLRAEFTRKKAAQATEARRQEQLTKIRTEMEECAGDSGERFGALLLDVENAVTTFVEAVQTRNDDIADWRKRMIDLGVPAKTSANIVPPAEHGRLSYNPQTSVGDIQAGEREMSLVASGGYIQRVLMKVLEKPGFKREQIFTQTTALSAGALYEDLAAIDTSEAISREGHFYRGAGGSIIHVDKPYTAEEIKRHGMQKLTLAQVFG</sequence>
<accession>A0A4R8WX73</accession>
<dbReference type="EMBL" id="SOFP01000009">
    <property type="protein sequence ID" value="TFC20055.1"/>
    <property type="molecule type" value="Genomic_DNA"/>
</dbReference>
<reference evidence="1 2" key="1">
    <citation type="submission" date="2019-03" db="EMBL/GenBank/DDBJ databases">
        <title>Genomics of glacier-inhabiting Cryobacterium strains.</title>
        <authorList>
            <person name="Liu Q."/>
            <person name="Xin Y.-H."/>
        </authorList>
    </citation>
    <scope>NUCLEOTIDE SEQUENCE [LARGE SCALE GENOMIC DNA]</scope>
    <source>
        <strain evidence="1 2">MDT1-3</strain>
    </source>
</reference>
<name>A0A4R8WX73_9MICO</name>
<organism evidence="1 2">
    <name type="scientific">Cryobacterium algoritolerans</name>
    <dbReference type="NCBI Taxonomy" id="1259184"/>
    <lineage>
        <taxon>Bacteria</taxon>
        <taxon>Bacillati</taxon>
        <taxon>Actinomycetota</taxon>
        <taxon>Actinomycetes</taxon>
        <taxon>Micrococcales</taxon>
        <taxon>Microbacteriaceae</taxon>
        <taxon>Cryobacterium</taxon>
    </lineage>
</organism>
<evidence type="ECO:0000313" key="2">
    <source>
        <dbReference type="Proteomes" id="UP000298412"/>
    </source>
</evidence>
<dbReference type="AlphaFoldDB" id="A0A4R8WX73"/>
<protein>
    <submittedName>
        <fullName evidence="1">Uncharacterized protein</fullName>
    </submittedName>
</protein>
<evidence type="ECO:0000313" key="1">
    <source>
        <dbReference type="EMBL" id="TFC20055.1"/>
    </source>
</evidence>
<gene>
    <name evidence="1" type="ORF">E3O19_01405</name>
</gene>
<dbReference type="RefSeq" id="WP_134564837.1">
    <property type="nucleotide sequence ID" value="NZ_SOFP01000009.1"/>
</dbReference>
<comment type="caution">
    <text evidence="1">The sequence shown here is derived from an EMBL/GenBank/DDBJ whole genome shotgun (WGS) entry which is preliminary data.</text>
</comment>